<dbReference type="RefSeq" id="WP_072955217.1">
    <property type="nucleotide sequence ID" value="NZ_JBHRTU010000002.1"/>
</dbReference>
<feature type="transmembrane region" description="Helical" evidence="1">
    <location>
        <begin position="53"/>
        <end position="74"/>
    </location>
</feature>
<proteinExistence type="predicted"/>
<feature type="transmembrane region" description="Helical" evidence="1">
    <location>
        <begin position="237"/>
        <end position="260"/>
    </location>
</feature>
<dbReference type="InterPro" id="IPR016130">
    <property type="entry name" value="Tyr_Pase_AS"/>
</dbReference>
<evidence type="ECO:0000256" key="1">
    <source>
        <dbReference type="SAM" id="Phobius"/>
    </source>
</evidence>
<feature type="transmembrane region" description="Helical" evidence="1">
    <location>
        <begin position="12"/>
        <end position="33"/>
    </location>
</feature>
<keyword evidence="1" id="KW-0812">Transmembrane</keyword>
<dbReference type="PANTHER" id="PTHR47216">
    <property type="match status" value="1"/>
</dbReference>
<gene>
    <name evidence="3" type="ORF">SAMN05443633_103295</name>
</gene>
<sequence length="441" mass="52047">MDEKRLKISQKIYALVLCSVVFTMVYNYSAWHISKLEHVPSFVFDFEKQIPFIPWSIIPYMTSGLFFCLVFFFCKTKEELYVLTKRILFVTLIAGTCFLLFPLKFSLNKPEINSSVLGIPFQFLKIFDSPFNQAPSLHIAYAFIFWSVFRNLKHGKIFLMIWLILLGISTLTTYQHHLMDVLTGAALAHISFIIFPFRKNDFQYRNFQVANYYFLFSWVFLTITLLFYQFLQQSNSIFLWITLWIKLWITFSIALIGYQYQKNNVHFLKDKNGNIPVSKKIFYVPYLLIYWTFWKFLRKNKKPIEIVHNIYISSKPSKKDLIGFNVNKNTFVYDLSAEIEETKQLKENTRYHSLPFLDIGSFDIDETRKLVTEISNIYHNLPKDGKILIHCTMGFTRSSVIGILVMKNILSLSVEEAVTHMKNKNKNAIIHSYILDFLKKI</sequence>
<reference evidence="4" key="1">
    <citation type="submission" date="2016-11" db="EMBL/GenBank/DDBJ databases">
        <authorList>
            <person name="Varghese N."/>
            <person name="Submissions S."/>
        </authorList>
    </citation>
    <scope>NUCLEOTIDE SEQUENCE [LARGE SCALE GENOMIC DNA]</scope>
    <source>
        <strain evidence="4">DSM 27619</strain>
    </source>
</reference>
<dbReference type="InterPro" id="IPR029021">
    <property type="entry name" value="Prot-tyrosine_phosphatase-like"/>
</dbReference>
<dbReference type="Proteomes" id="UP000184518">
    <property type="component" value="Unassembled WGS sequence"/>
</dbReference>
<dbReference type="EMBL" id="FQUT01000003">
    <property type="protein sequence ID" value="SHF22530.1"/>
    <property type="molecule type" value="Genomic_DNA"/>
</dbReference>
<evidence type="ECO:0000313" key="3">
    <source>
        <dbReference type="EMBL" id="SHF22530.1"/>
    </source>
</evidence>
<keyword evidence="4" id="KW-1185">Reference proteome</keyword>
<feature type="transmembrane region" description="Helical" evidence="1">
    <location>
        <begin position="156"/>
        <end position="175"/>
    </location>
</feature>
<organism evidence="3 4">
    <name type="scientific">Chryseobacterium arachidis</name>
    <dbReference type="NCBI Taxonomy" id="1416778"/>
    <lineage>
        <taxon>Bacteria</taxon>
        <taxon>Pseudomonadati</taxon>
        <taxon>Bacteroidota</taxon>
        <taxon>Flavobacteriia</taxon>
        <taxon>Flavobacteriales</taxon>
        <taxon>Weeksellaceae</taxon>
        <taxon>Chryseobacterium group</taxon>
        <taxon>Chryseobacterium</taxon>
    </lineage>
</organism>
<evidence type="ECO:0000313" key="4">
    <source>
        <dbReference type="Proteomes" id="UP000184518"/>
    </source>
</evidence>
<dbReference type="InterPro" id="IPR026841">
    <property type="entry name" value="Aur1/Ipt1"/>
</dbReference>
<dbReference type="PANTHER" id="PTHR47216:SF4">
    <property type="entry name" value="OS01G0859400 PROTEIN"/>
    <property type="match status" value="1"/>
</dbReference>
<dbReference type="Gene3D" id="3.90.190.10">
    <property type="entry name" value="Protein tyrosine phosphatase superfamily"/>
    <property type="match status" value="1"/>
</dbReference>
<protein>
    <submittedName>
        <fullName evidence="3">Protein-tyrosine phosphatase</fullName>
    </submittedName>
</protein>
<dbReference type="SUPFAM" id="SSF52799">
    <property type="entry name" value="(Phosphotyrosine protein) phosphatases II"/>
    <property type="match status" value="1"/>
</dbReference>
<dbReference type="PROSITE" id="PS50056">
    <property type="entry name" value="TYR_PHOSPHATASE_2"/>
    <property type="match status" value="1"/>
</dbReference>
<evidence type="ECO:0000259" key="2">
    <source>
        <dbReference type="PROSITE" id="PS50056"/>
    </source>
</evidence>
<dbReference type="Pfam" id="PF14378">
    <property type="entry name" value="PAP2_3"/>
    <property type="match status" value="1"/>
</dbReference>
<feature type="domain" description="Tyrosine specific protein phosphatases" evidence="2">
    <location>
        <begin position="368"/>
        <end position="429"/>
    </location>
</feature>
<feature type="transmembrane region" description="Helical" evidence="1">
    <location>
        <begin position="86"/>
        <end position="105"/>
    </location>
</feature>
<keyword evidence="1" id="KW-0472">Membrane</keyword>
<feature type="transmembrane region" description="Helical" evidence="1">
    <location>
        <begin position="281"/>
        <end position="297"/>
    </location>
</feature>
<dbReference type="InterPro" id="IPR000387">
    <property type="entry name" value="Tyr_Pase_dom"/>
</dbReference>
<dbReference type="GO" id="GO:0016020">
    <property type="term" value="C:membrane"/>
    <property type="evidence" value="ECO:0007669"/>
    <property type="project" value="UniProtKB-SubCell"/>
</dbReference>
<dbReference type="AlphaFoldDB" id="A0A1M4ZWU3"/>
<dbReference type="STRING" id="1416778.SAMN05443633_103295"/>
<feature type="transmembrane region" description="Helical" evidence="1">
    <location>
        <begin position="209"/>
        <end position="231"/>
    </location>
</feature>
<accession>A0A1M4ZWU3</accession>
<dbReference type="PROSITE" id="PS00383">
    <property type="entry name" value="TYR_PHOSPHATASE_1"/>
    <property type="match status" value="1"/>
</dbReference>
<feature type="transmembrane region" description="Helical" evidence="1">
    <location>
        <begin position="181"/>
        <end position="197"/>
    </location>
</feature>
<keyword evidence="1" id="KW-1133">Transmembrane helix</keyword>
<feature type="transmembrane region" description="Helical" evidence="1">
    <location>
        <begin position="131"/>
        <end position="149"/>
    </location>
</feature>
<name>A0A1M4ZWU3_9FLAO</name>